<evidence type="ECO:0000259" key="6">
    <source>
        <dbReference type="Pfam" id="PF03466"/>
    </source>
</evidence>
<keyword evidence="8" id="KW-1185">Reference proteome</keyword>
<gene>
    <name evidence="7" type="ORF">RZS28_05480</name>
</gene>
<accession>A0ABZ0HTZ6</accession>
<proteinExistence type="inferred from homology"/>
<keyword evidence="4" id="KW-0804">Transcription</keyword>
<dbReference type="PANTHER" id="PTHR30126">
    <property type="entry name" value="HTH-TYPE TRANSCRIPTIONAL REGULATOR"/>
    <property type="match status" value="1"/>
</dbReference>
<reference evidence="7 8" key="1">
    <citation type="submission" date="2023-10" db="EMBL/GenBank/DDBJ databases">
        <title>Novel methanotroph of the genus Methylocapsa from a subarctic wetland.</title>
        <authorList>
            <person name="Belova S.E."/>
            <person name="Oshkin I.Y."/>
            <person name="Miroshnikov K."/>
            <person name="Dedysh S.N."/>
        </authorList>
    </citation>
    <scope>NUCLEOTIDE SEQUENCE [LARGE SCALE GENOMIC DNA]</scope>
    <source>
        <strain evidence="7 8">RX1</strain>
    </source>
</reference>
<dbReference type="Gene3D" id="3.40.190.290">
    <property type="match status" value="1"/>
</dbReference>
<dbReference type="PRINTS" id="PR00039">
    <property type="entry name" value="HTHLYSR"/>
</dbReference>
<dbReference type="SUPFAM" id="SSF46785">
    <property type="entry name" value="Winged helix' DNA-binding domain"/>
    <property type="match status" value="1"/>
</dbReference>
<evidence type="ECO:0000313" key="8">
    <source>
        <dbReference type="Proteomes" id="UP001626536"/>
    </source>
</evidence>
<evidence type="ECO:0000256" key="2">
    <source>
        <dbReference type="ARBA" id="ARBA00023015"/>
    </source>
</evidence>
<dbReference type="Proteomes" id="UP001626536">
    <property type="component" value="Chromosome"/>
</dbReference>
<dbReference type="SUPFAM" id="SSF53850">
    <property type="entry name" value="Periplasmic binding protein-like II"/>
    <property type="match status" value="1"/>
</dbReference>
<dbReference type="InterPro" id="IPR036388">
    <property type="entry name" value="WH-like_DNA-bd_sf"/>
</dbReference>
<evidence type="ECO:0000313" key="7">
    <source>
        <dbReference type="EMBL" id="WOJ90742.1"/>
    </source>
</evidence>
<dbReference type="Gene3D" id="1.10.10.10">
    <property type="entry name" value="Winged helix-like DNA-binding domain superfamily/Winged helix DNA-binding domain"/>
    <property type="match status" value="1"/>
</dbReference>
<name>A0ABZ0HTZ6_9HYPH</name>
<keyword evidence="3" id="KW-0238">DNA-binding</keyword>
<dbReference type="PANTHER" id="PTHR30126:SF91">
    <property type="entry name" value="LYSR FAMILY TRANSCRIPTIONAL REGULATOR"/>
    <property type="match status" value="1"/>
</dbReference>
<dbReference type="InterPro" id="IPR005119">
    <property type="entry name" value="LysR_subst-bd"/>
</dbReference>
<feature type="domain" description="LysR substrate-binding" evidence="6">
    <location>
        <begin position="90"/>
        <end position="295"/>
    </location>
</feature>
<evidence type="ECO:0000259" key="5">
    <source>
        <dbReference type="Pfam" id="PF00126"/>
    </source>
</evidence>
<dbReference type="InterPro" id="IPR036390">
    <property type="entry name" value="WH_DNA-bd_sf"/>
</dbReference>
<feature type="domain" description="HTH lysR-type" evidence="5">
    <location>
        <begin position="6"/>
        <end position="65"/>
    </location>
</feature>
<dbReference type="InterPro" id="IPR000847">
    <property type="entry name" value="LysR_HTH_N"/>
</dbReference>
<organism evidence="7 8">
    <name type="scientific">Methylocapsa polymorpha</name>
    <dbReference type="NCBI Taxonomy" id="3080828"/>
    <lineage>
        <taxon>Bacteria</taxon>
        <taxon>Pseudomonadati</taxon>
        <taxon>Pseudomonadota</taxon>
        <taxon>Alphaproteobacteria</taxon>
        <taxon>Hyphomicrobiales</taxon>
        <taxon>Beijerinckiaceae</taxon>
        <taxon>Methylocapsa</taxon>
    </lineage>
</organism>
<sequence>MDGLSFDHIRVFLAVVEQGSFSAAARSLSRAQSAVTYSIRKLEDQIGAALFDRSDYRPVLTEAGRSLLPRARRIGEEVGLFQNQARGIAGGLEPELSLVIDSMFPMDALVGALKAFQERYPTVQTRIYVESLGGAARLVQGDLCALGVLCAFASDTIALKRVPLLDVELVMVAAPEHPLAKLDGLAPSEILRDHIQLVLTDPSGFTGDKDYGVYATQTWRLGDLGAKHALLREGLGYGSMPAHMVEEDLAAGRLVRLLPKEWDDGRAASLPMCAAHRADRSIGPATQWMLERLATSSRKPG</sequence>
<dbReference type="Pfam" id="PF00126">
    <property type="entry name" value="HTH_1"/>
    <property type="match status" value="1"/>
</dbReference>
<evidence type="ECO:0000256" key="3">
    <source>
        <dbReference type="ARBA" id="ARBA00023125"/>
    </source>
</evidence>
<dbReference type="Pfam" id="PF03466">
    <property type="entry name" value="LysR_substrate"/>
    <property type="match status" value="1"/>
</dbReference>
<evidence type="ECO:0000256" key="1">
    <source>
        <dbReference type="ARBA" id="ARBA00009437"/>
    </source>
</evidence>
<dbReference type="RefSeq" id="WP_407340327.1">
    <property type="nucleotide sequence ID" value="NZ_CP136862.1"/>
</dbReference>
<protein>
    <submittedName>
        <fullName evidence="7">LysR family transcriptional regulator</fullName>
    </submittedName>
</protein>
<dbReference type="EMBL" id="CP136862">
    <property type="protein sequence ID" value="WOJ90742.1"/>
    <property type="molecule type" value="Genomic_DNA"/>
</dbReference>
<comment type="similarity">
    <text evidence="1">Belongs to the LysR transcriptional regulatory family.</text>
</comment>
<keyword evidence="2" id="KW-0805">Transcription regulation</keyword>
<evidence type="ECO:0000256" key="4">
    <source>
        <dbReference type="ARBA" id="ARBA00023163"/>
    </source>
</evidence>